<keyword evidence="2" id="KW-1185">Reference proteome</keyword>
<dbReference type="RefSeq" id="WP_103375841.1">
    <property type="nucleotide sequence ID" value="NZ_CP133983.1"/>
</dbReference>
<reference evidence="1 2" key="1">
    <citation type="journal article" date="2019" name="Sci. Rep.">
        <title>Sulfobacillus thermotolerans: new insights into resistance and metabolic capacities of acidophilic chemolithotrophs.</title>
        <authorList>
            <person name="Panyushkina A.E."/>
            <person name="Babenko V.V."/>
            <person name="Nikitina A.S."/>
            <person name="Selezneva O.V."/>
            <person name="Tsaplina I.A."/>
            <person name="Letarova M.A."/>
            <person name="Kostryukova E.S."/>
            <person name="Letarov A.V."/>
        </authorList>
    </citation>
    <scope>NUCLEOTIDE SEQUENCE [LARGE SCALE GENOMIC DNA]</scope>
    <source>
        <strain evidence="1 2">Kr1</strain>
    </source>
</reference>
<evidence type="ECO:0000313" key="2">
    <source>
        <dbReference type="Proteomes" id="UP000325292"/>
    </source>
</evidence>
<dbReference type="Proteomes" id="UP000325292">
    <property type="component" value="Chromosome"/>
</dbReference>
<name>A0ABM6RU81_9FIRM</name>
<protein>
    <submittedName>
        <fullName evidence="1">Uncharacterized protein</fullName>
    </submittedName>
</protein>
<accession>A0ABM6RU81</accession>
<organism evidence="1 2">
    <name type="scientific">Sulfobacillus thermotolerans</name>
    <dbReference type="NCBI Taxonomy" id="338644"/>
    <lineage>
        <taxon>Bacteria</taxon>
        <taxon>Bacillati</taxon>
        <taxon>Bacillota</taxon>
        <taxon>Clostridia</taxon>
        <taxon>Eubacteriales</taxon>
        <taxon>Clostridiales Family XVII. Incertae Sedis</taxon>
        <taxon>Sulfobacillus</taxon>
    </lineage>
</organism>
<sequence length="71" mass="8017">MARKTRLGGYDISIEKNQEGIHLAVKPTPGHAQAQAEVFQMFDQFRNTARQAGVGGAEIFAYWLKKQLRIK</sequence>
<evidence type="ECO:0000313" key="1">
    <source>
        <dbReference type="EMBL" id="AUW94950.1"/>
    </source>
</evidence>
<proteinExistence type="predicted"/>
<gene>
    <name evidence="1" type="ORF">BXT84_14135</name>
</gene>
<dbReference type="EMBL" id="CP019454">
    <property type="protein sequence ID" value="AUW94950.1"/>
    <property type="molecule type" value="Genomic_DNA"/>
</dbReference>